<dbReference type="Pfam" id="PF01370">
    <property type="entry name" value="Epimerase"/>
    <property type="match status" value="1"/>
</dbReference>
<dbReference type="SUPFAM" id="SSF51735">
    <property type="entry name" value="NAD(P)-binding Rossmann-fold domains"/>
    <property type="match status" value="1"/>
</dbReference>
<dbReference type="InterPro" id="IPR001509">
    <property type="entry name" value="Epimerase_deHydtase"/>
</dbReference>
<dbReference type="Gene3D" id="3.40.50.720">
    <property type="entry name" value="NAD(P)-binding Rossmann-like Domain"/>
    <property type="match status" value="1"/>
</dbReference>
<dbReference type="RefSeq" id="XP_014479541.1">
    <property type="nucleotide sequence ID" value="XM_014624055.1"/>
</dbReference>
<evidence type="ECO:0000256" key="4">
    <source>
        <dbReference type="ARBA" id="ARBA00043145"/>
    </source>
</evidence>
<dbReference type="GO" id="GO:0005739">
    <property type="term" value="C:mitochondrion"/>
    <property type="evidence" value="ECO:0007669"/>
    <property type="project" value="TreeGrafter"/>
</dbReference>
<protein>
    <recommendedName>
        <fullName evidence="2">NADH dehydrogenase [ubiquinone] 1 alpha subcomplex subunit 9, mitochondrial</fullName>
    </recommendedName>
    <alternativeName>
        <fullName evidence="4">Complex I-39kD</fullName>
    </alternativeName>
    <alternativeName>
        <fullName evidence="3">NADH-ubiquinone oxidoreductase 39 kDa subunit</fullName>
    </alternativeName>
</protein>
<dbReference type="PANTHER" id="PTHR12126:SF11">
    <property type="entry name" value="NADH DEHYDROGENASE [UBIQUINONE] 1 ALPHA SUBCOMPLEX SUBUNIT 9, MITOCHONDRIAL"/>
    <property type="match status" value="1"/>
</dbReference>
<organism evidence="7 8">
    <name type="scientific">Dinoponera quadriceps</name>
    <name type="common">South American ant</name>
    <dbReference type="NCBI Taxonomy" id="609295"/>
    <lineage>
        <taxon>Eukaryota</taxon>
        <taxon>Metazoa</taxon>
        <taxon>Ecdysozoa</taxon>
        <taxon>Arthropoda</taxon>
        <taxon>Hexapoda</taxon>
        <taxon>Insecta</taxon>
        <taxon>Pterygota</taxon>
        <taxon>Neoptera</taxon>
        <taxon>Endopterygota</taxon>
        <taxon>Hymenoptera</taxon>
        <taxon>Apocrita</taxon>
        <taxon>Aculeata</taxon>
        <taxon>Formicoidea</taxon>
        <taxon>Formicidae</taxon>
        <taxon>Ponerinae</taxon>
        <taxon>Ponerini</taxon>
        <taxon>Dinoponera</taxon>
    </lineage>
</organism>
<dbReference type="GO" id="GO:0044877">
    <property type="term" value="F:protein-containing complex binding"/>
    <property type="evidence" value="ECO:0007669"/>
    <property type="project" value="TreeGrafter"/>
</dbReference>
<dbReference type="OrthoDB" id="275457at2759"/>
<dbReference type="GeneID" id="106746910"/>
<dbReference type="AlphaFoldDB" id="A0A6P3XM53"/>
<evidence type="ECO:0000256" key="2">
    <source>
        <dbReference type="ARBA" id="ARBA00040720"/>
    </source>
</evidence>
<comment type="subunit">
    <text evidence="5">Complex I is composed of 45 different subunits. This a component of the hydrophobic protein fraction. Interacts with BLOC1S1. Interacts with SLC2A4. Interacts with CLOCK. Interacts with RAB5IF.</text>
</comment>
<evidence type="ECO:0000259" key="6">
    <source>
        <dbReference type="Pfam" id="PF01370"/>
    </source>
</evidence>
<gene>
    <name evidence="8" type="primary">LOC106746910</name>
</gene>
<sequence>MAALIPRYTVRAAKQQTICIAAVAVQTNSTRYYSSEPRIIKNPTTASLKRGTGGRSSFNGMVCTLFGATGFVGRYVCNRLGKIGTQVIIPYKCDMYDCLPLKLCGDLGQILFQPFHLRDENSIRKCIKYSNVVINLIGRDWETKNFTFSDVHVEGARRLARLCKEANVERFIHLSALNVGDKIESHVLESGSRFLYTKWKGEQAVREEFPEATIIRPSEIWGQEDRFLNLYSGLMRRHMRTIPMWKKGEQTEKQPVAVYDVAGGIVAIAKDPNTAGKTYQFVGPRRYKLSELLDWFHRIRMRNPEDYGYRRIDLKYAPLFQLKVTLNEIISPANPLGYLQWEHLERESISDRVLKELPTLEDLGIDLTTMESRMYWELRLYRKDIQYMESVGEFDPVPDPPTVPLH</sequence>
<keyword evidence="7" id="KW-1185">Reference proteome</keyword>
<evidence type="ECO:0000256" key="5">
    <source>
        <dbReference type="ARBA" id="ARBA00046455"/>
    </source>
</evidence>
<evidence type="ECO:0000313" key="8">
    <source>
        <dbReference type="RefSeq" id="XP_014479541.1"/>
    </source>
</evidence>
<dbReference type="InterPro" id="IPR051207">
    <property type="entry name" value="ComplexI_NDUFA9_subunit"/>
</dbReference>
<feature type="domain" description="NAD-dependent epimerase/dehydratase" evidence="6">
    <location>
        <begin position="65"/>
        <end position="277"/>
    </location>
</feature>
<dbReference type="Proteomes" id="UP000515204">
    <property type="component" value="Unplaced"/>
</dbReference>
<proteinExistence type="inferred from homology"/>
<dbReference type="PANTHER" id="PTHR12126">
    <property type="entry name" value="NADH-UBIQUINONE OXIDOREDUCTASE 39 KDA SUBUNIT-RELATED"/>
    <property type="match status" value="1"/>
</dbReference>
<dbReference type="CTD" id="40272"/>
<accession>A0A6P3XM53</accession>
<evidence type="ECO:0000256" key="1">
    <source>
        <dbReference type="ARBA" id="ARBA00038501"/>
    </source>
</evidence>
<dbReference type="CDD" id="cd05271">
    <property type="entry name" value="NDUFA9_like_SDR_a"/>
    <property type="match status" value="1"/>
</dbReference>
<evidence type="ECO:0000256" key="3">
    <source>
        <dbReference type="ARBA" id="ARBA00042000"/>
    </source>
</evidence>
<name>A0A6P3XM53_DINQU</name>
<evidence type="ECO:0000313" key="7">
    <source>
        <dbReference type="Proteomes" id="UP000515204"/>
    </source>
</evidence>
<dbReference type="InterPro" id="IPR036291">
    <property type="entry name" value="NAD(P)-bd_dom_sf"/>
</dbReference>
<reference evidence="8" key="1">
    <citation type="submission" date="2025-08" db="UniProtKB">
        <authorList>
            <consortium name="RefSeq"/>
        </authorList>
    </citation>
    <scope>IDENTIFICATION</scope>
</reference>
<comment type="similarity">
    <text evidence="1">Belongs to the complex I NDUFA9 subunit family.</text>
</comment>
<dbReference type="KEGG" id="dqu:106746910"/>